<keyword evidence="2" id="KW-1185">Reference proteome</keyword>
<organism evidence="1 2">
    <name type="scientific">Crenichthys baileyi</name>
    <name type="common">White River springfish</name>
    <dbReference type="NCBI Taxonomy" id="28760"/>
    <lineage>
        <taxon>Eukaryota</taxon>
        <taxon>Metazoa</taxon>
        <taxon>Chordata</taxon>
        <taxon>Craniata</taxon>
        <taxon>Vertebrata</taxon>
        <taxon>Euteleostomi</taxon>
        <taxon>Actinopterygii</taxon>
        <taxon>Neopterygii</taxon>
        <taxon>Teleostei</taxon>
        <taxon>Neoteleostei</taxon>
        <taxon>Acanthomorphata</taxon>
        <taxon>Ovalentaria</taxon>
        <taxon>Atherinomorphae</taxon>
        <taxon>Cyprinodontiformes</taxon>
        <taxon>Goodeidae</taxon>
        <taxon>Crenichthys</taxon>
    </lineage>
</organism>
<dbReference type="EMBL" id="JAHHUM010001893">
    <property type="protein sequence ID" value="KAK5607955.1"/>
    <property type="molecule type" value="Genomic_DNA"/>
</dbReference>
<comment type="caution">
    <text evidence="1">The sequence shown here is derived from an EMBL/GenBank/DDBJ whole genome shotgun (WGS) entry which is preliminary data.</text>
</comment>
<accession>A0AAV9RG66</accession>
<evidence type="ECO:0000313" key="1">
    <source>
        <dbReference type="EMBL" id="KAK5607955.1"/>
    </source>
</evidence>
<dbReference type="AlphaFoldDB" id="A0AAV9RG66"/>
<protein>
    <submittedName>
        <fullName evidence="1">Uncharacterized protein</fullName>
    </submittedName>
</protein>
<gene>
    <name evidence="1" type="ORF">CRENBAI_007803</name>
</gene>
<evidence type="ECO:0000313" key="2">
    <source>
        <dbReference type="Proteomes" id="UP001311232"/>
    </source>
</evidence>
<name>A0AAV9RG66_9TELE</name>
<reference evidence="1 2" key="1">
    <citation type="submission" date="2021-06" db="EMBL/GenBank/DDBJ databases">
        <authorList>
            <person name="Palmer J.M."/>
        </authorList>
    </citation>
    <scope>NUCLEOTIDE SEQUENCE [LARGE SCALE GENOMIC DNA]</scope>
    <source>
        <strain evidence="1 2">MEX-2019</strain>
        <tissue evidence="1">Muscle</tissue>
    </source>
</reference>
<proteinExistence type="predicted"/>
<dbReference type="Proteomes" id="UP001311232">
    <property type="component" value="Unassembled WGS sequence"/>
</dbReference>
<sequence length="107" mass="11813">MGAVCLRTPHGTQELELELEAFVLEPLWNRKEPGVEAARPRAPREHEQEAEVEVEAASGEEAAIAILGLGTGDSPARNRPAAVRLLLSLFLMLQTVSQVRRFNSWLL</sequence>